<dbReference type="InterPro" id="IPR000917">
    <property type="entry name" value="Sulfatase_N"/>
</dbReference>
<proteinExistence type="inferred from homology"/>
<keyword evidence="7" id="KW-1185">Reference proteome</keyword>
<organism evidence="6 7">
    <name type="scientific">Pontiella desulfatans</name>
    <dbReference type="NCBI Taxonomy" id="2750659"/>
    <lineage>
        <taxon>Bacteria</taxon>
        <taxon>Pseudomonadati</taxon>
        <taxon>Kiritimatiellota</taxon>
        <taxon>Kiritimatiellia</taxon>
        <taxon>Kiritimatiellales</taxon>
        <taxon>Pontiellaceae</taxon>
        <taxon>Pontiella</taxon>
    </lineage>
</organism>
<dbReference type="InterPro" id="IPR024607">
    <property type="entry name" value="Sulfatase_CS"/>
</dbReference>
<dbReference type="InterPro" id="IPR050738">
    <property type="entry name" value="Sulfatase"/>
</dbReference>
<dbReference type="GO" id="GO:0004065">
    <property type="term" value="F:arylsulfatase activity"/>
    <property type="evidence" value="ECO:0007669"/>
    <property type="project" value="TreeGrafter"/>
</dbReference>
<feature type="domain" description="Sulfatase N-terminal" evidence="5">
    <location>
        <begin position="23"/>
        <end position="352"/>
    </location>
</feature>
<evidence type="ECO:0000313" key="7">
    <source>
        <dbReference type="Proteomes" id="UP000366872"/>
    </source>
</evidence>
<protein>
    <submittedName>
        <fullName evidence="6">Arylsulfatase</fullName>
    </submittedName>
</protein>
<comment type="similarity">
    <text evidence="1">Belongs to the sulfatase family.</text>
</comment>
<reference evidence="6 7" key="1">
    <citation type="submission" date="2019-04" db="EMBL/GenBank/DDBJ databases">
        <authorList>
            <person name="Van Vliet M D."/>
        </authorList>
    </citation>
    <scope>NUCLEOTIDE SEQUENCE [LARGE SCALE GENOMIC DNA]</scope>
    <source>
        <strain evidence="6 7">F1</strain>
    </source>
</reference>
<evidence type="ECO:0000313" key="6">
    <source>
        <dbReference type="EMBL" id="VGO17787.1"/>
    </source>
</evidence>
<dbReference type="PANTHER" id="PTHR42693">
    <property type="entry name" value="ARYLSULFATASE FAMILY MEMBER"/>
    <property type="match status" value="1"/>
</dbReference>
<dbReference type="GO" id="GO:0046872">
    <property type="term" value="F:metal ion binding"/>
    <property type="evidence" value="ECO:0007669"/>
    <property type="project" value="UniProtKB-KW"/>
</dbReference>
<dbReference type="PROSITE" id="PS00149">
    <property type="entry name" value="SULFATASE_2"/>
    <property type="match status" value="1"/>
</dbReference>
<dbReference type="Gene3D" id="3.30.1120.10">
    <property type="match status" value="1"/>
</dbReference>
<keyword evidence="3" id="KW-0378">Hydrolase</keyword>
<dbReference type="Gene3D" id="3.40.720.10">
    <property type="entry name" value="Alkaline Phosphatase, subunit A"/>
    <property type="match status" value="1"/>
</dbReference>
<evidence type="ECO:0000259" key="5">
    <source>
        <dbReference type="Pfam" id="PF00884"/>
    </source>
</evidence>
<evidence type="ECO:0000256" key="2">
    <source>
        <dbReference type="ARBA" id="ARBA00022723"/>
    </source>
</evidence>
<dbReference type="EMBL" id="CAAHFG010000005">
    <property type="protein sequence ID" value="VGO17787.1"/>
    <property type="molecule type" value="Genomic_DNA"/>
</dbReference>
<keyword evidence="2" id="KW-0479">Metal-binding</keyword>
<evidence type="ECO:0000256" key="1">
    <source>
        <dbReference type="ARBA" id="ARBA00008779"/>
    </source>
</evidence>
<accession>A0A6C2UE22</accession>
<dbReference type="Pfam" id="PF00884">
    <property type="entry name" value="Sulfatase"/>
    <property type="match status" value="1"/>
</dbReference>
<dbReference type="PANTHER" id="PTHR42693:SF53">
    <property type="entry name" value="ENDO-4-O-SULFATASE"/>
    <property type="match status" value="1"/>
</dbReference>
<dbReference type="Proteomes" id="UP000366872">
    <property type="component" value="Unassembled WGS sequence"/>
</dbReference>
<evidence type="ECO:0000256" key="3">
    <source>
        <dbReference type="ARBA" id="ARBA00022801"/>
    </source>
</evidence>
<gene>
    <name evidence="6" type="primary">atsA_292</name>
    <name evidence="6" type="ORF">PDESU_06389</name>
</gene>
<dbReference type="InterPro" id="IPR017850">
    <property type="entry name" value="Alkaline_phosphatase_core_sf"/>
</dbReference>
<dbReference type="RefSeq" id="WP_136083254.1">
    <property type="nucleotide sequence ID" value="NZ_CAAHFG010000005.1"/>
</dbReference>
<name>A0A6C2UE22_PONDE</name>
<keyword evidence="4" id="KW-0106">Calcium</keyword>
<dbReference type="PROSITE" id="PS00523">
    <property type="entry name" value="SULFATASE_1"/>
    <property type="match status" value="1"/>
</dbReference>
<sequence length="459" mass="51763">MRIVKLLSVFLLSVVAVQAEKKPNIIILLVDDMGYGDLGCYGQEVIKTPNLDALAAKGLRFTDFYAGCSVCSPSRGVLMTGIHAGHATIRGNKGFIPVDGSWDRIALKKSEVTLAEMLKGAGYQTAFVGKWHLGIPQDVSTWATGRGFDFAVQEQWGPTPEGGQYDERDHWVNGCTESIFHDYTQHDCLDEFRTDIVLDFLKKDRDSDKPLFLFMSYRSPHAHEFHLRETERYKEFGWPEIERRHASRITMLDEQIQRLLDRLEAMGELDNAFILFTSDNGPHAEGPKGGPKHDPLFFKSSHGLKGHKRDMYEGGIRVPGFVYWNGKSIQGTTSHPATFYDVMPTLAEVAGIEAPEQTDGISFLPTVLGKQQKKHDHLYWEIAESNSAKAFRQATRRGDWKAVRYGQHADVELYYLKDDLYETNDVAKKYPEIAERMEKILNAETTKSVNYPYAGGGGK</sequence>
<evidence type="ECO:0000256" key="4">
    <source>
        <dbReference type="ARBA" id="ARBA00022837"/>
    </source>
</evidence>
<dbReference type="AlphaFoldDB" id="A0A6C2UE22"/>
<dbReference type="SUPFAM" id="SSF53649">
    <property type="entry name" value="Alkaline phosphatase-like"/>
    <property type="match status" value="1"/>
</dbReference>